<dbReference type="Proteomes" id="UP001519287">
    <property type="component" value="Unassembled WGS sequence"/>
</dbReference>
<dbReference type="EMBL" id="JAGGLB010000022">
    <property type="protein sequence ID" value="MBP1993881.1"/>
    <property type="molecule type" value="Genomic_DNA"/>
</dbReference>
<evidence type="ECO:0000313" key="1">
    <source>
        <dbReference type="EMBL" id="MBP1993881.1"/>
    </source>
</evidence>
<comment type="caution">
    <text evidence="1">The sequence shown here is derived from an EMBL/GenBank/DDBJ whole genome shotgun (WGS) entry which is preliminary data.</text>
</comment>
<dbReference type="PANTHER" id="PTHR35276:SF1">
    <property type="entry name" value="TRNA (MNM(5)S(2)U34)-METHYLTRANSFERASE, CHLOROPLASTIC"/>
    <property type="match status" value="1"/>
</dbReference>
<proteinExistence type="predicted"/>
<dbReference type="Gene3D" id="3.40.50.150">
    <property type="entry name" value="Vaccinia Virus protein VP39"/>
    <property type="match status" value="1"/>
</dbReference>
<gene>
    <name evidence="1" type="ORF">J2Z66_005507</name>
</gene>
<keyword evidence="1" id="KW-0808">Transferase</keyword>
<dbReference type="GO" id="GO:0032259">
    <property type="term" value="P:methylation"/>
    <property type="evidence" value="ECO:0007669"/>
    <property type="project" value="UniProtKB-KW"/>
</dbReference>
<keyword evidence="1" id="KW-0489">Methyltransferase</keyword>
<sequence length="204" mass="22199">MNLLSVLSFSHHLLMQCIHPGDTVIDATLGKGADTLLLAKLVGEKGCVYGFDVQQQALDLTMLRLEQEFPDAASFVRLSLCNHALMARAIPIDHIGTVAAVTFNLGYLPGGERDVTTTEASTLPALHTALQFLRPGGLVTIVLYTGHHGGAQEAQAVETWAQQLPQNEYEVLRYQFANQQNHPPYLLAIEKKAGNTSKRKAGII</sequence>
<name>A0ABS4J459_9BACL</name>
<keyword evidence="2" id="KW-1185">Reference proteome</keyword>
<organism evidence="1 2">
    <name type="scientific">Paenibacillus eucommiae</name>
    <dbReference type="NCBI Taxonomy" id="1355755"/>
    <lineage>
        <taxon>Bacteria</taxon>
        <taxon>Bacillati</taxon>
        <taxon>Bacillota</taxon>
        <taxon>Bacilli</taxon>
        <taxon>Bacillales</taxon>
        <taxon>Paenibacillaceae</taxon>
        <taxon>Paenibacillus</taxon>
    </lineage>
</organism>
<dbReference type="Pfam" id="PF06962">
    <property type="entry name" value="rRNA_methylase"/>
    <property type="match status" value="1"/>
</dbReference>
<dbReference type="InterPro" id="IPR029063">
    <property type="entry name" value="SAM-dependent_MTases_sf"/>
</dbReference>
<evidence type="ECO:0000313" key="2">
    <source>
        <dbReference type="Proteomes" id="UP001519287"/>
    </source>
</evidence>
<protein>
    <submittedName>
        <fullName evidence="1">Methyltransferase</fullName>
    </submittedName>
</protein>
<dbReference type="GO" id="GO:0008168">
    <property type="term" value="F:methyltransferase activity"/>
    <property type="evidence" value="ECO:0007669"/>
    <property type="project" value="UniProtKB-KW"/>
</dbReference>
<dbReference type="PANTHER" id="PTHR35276">
    <property type="entry name" value="S-ADENOSYL-L-METHIONINE-DEPENDENT METHYLTRANSFERASES SUPERFAMILY PROTEIN"/>
    <property type="match status" value="1"/>
</dbReference>
<dbReference type="InterPro" id="IPR010719">
    <property type="entry name" value="MnmM_MeTrfase"/>
</dbReference>
<accession>A0ABS4J459</accession>
<dbReference type="SUPFAM" id="SSF53335">
    <property type="entry name" value="S-adenosyl-L-methionine-dependent methyltransferases"/>
    <property type="match status" value="1"/>
</dbReference>
<dbReference type="RefSeq" id="WP_209975754.1">
    <property type="nucleotide sequence ID" value="NZ_JAGGLB010000022.1"/>
</dbReference>
<reference evidence="1 2" key="1">
    <citation type="submission" date="2021-03" db="EMBL/GenBank/DDBJ databases">
        <title>Genomic Encyclopedia of Type Strains, Phase IV (KMG-IV): sequencing the most valuable type-strain genomes for metagenomic binning, comparative biology and taxonomic classification.</title>
        <authorList>
            <person name="Goeker M."/>
        </authorList>
    </citation>
    <scope>NUCLEOTIDE SEQUENCE [LARGE SCALE GENOMIC DNA]</scope>
    <source>
        <strain evidence="1 2">DSM 26048</strain>
    </source>
</reference>